<evidence type="ECO:0000313" key="2">
    <source>
        <dbReference type="Proteomes" id="UP000232003"/>
    </source>
</evidence>
<evidence type="ECO:0000313" key="1">
    <source>
        <dbReference type="EMBL" id="AUB39106.1"/>
    </source>
</evidence>
<protein>
    <submittedName>
        <fullName evidence="1">Uncharacterized protein</fullName>
    </submittedName>
</protein>
<dbReference type="AlphaFoldDB" id="A0A2K8SUG0"/>
<gene>
    <name evidence="1" type="ORF">COO91_05094</name>
</gene>
<keyword evidence="2" id="KW-1185">Reference proteome</keyword>
<dbReference type="Proteomes" id="UP000232003">
    <property type="component" value="Chromosome"/>
</dbReference>
<sequence length="37" mass="4147">MIVIYMAKNFVFSPLERTLAISLGIYSEAGMLTKPKI</sequence>
<name>A0A2K8SUG0_9NOSO</name>
<reference evidence="1 2" key="1">
    <citation type="submission" date="2017-11" db="EMBL/GenBank/DDBJ databases">
        <title>Complete genome of a free-living desiccation-tolerant cyanobacterium and its photosynthetic adaptation to extreme terrestrial habitat.</title>
        <authorList>
            <person name="Shang J."/>
        </authorList>
    </citation>
    <scope>NUCLEOTIDE SEQUENCE [LARGE SCALE GENOMIC DNA]</scope>
    <source>
        <strain evidence="1 2">CCNUN1</strain>
    </source>
</reference>
<accession>A0A2K8SUG0</accession>
<organism evidence="1 2">
    <name type="scientific">Nostoc flagelliforme CCNUN1</name>
    <dbReference type="NCBI Taxonomy" id="2038116"/>
    <lineage>
        <taxon>Bacteria</taxon>
        <taxon>Bacillati</taxon>
        <taxon>Cyanobacteriota</taxon>
        <taxon>Cyanophyceae</taxon>
        <taxon>Nostocales</taxon>
        <taxon>Nostocaceae</taxon>
        <taxon>Nostoc</taxon>
    </lineage>
</organism>
<proteinExistence type="predicted"/>
<dbReference type="EMBL" id="CP024785">
    <property type="protein sequence ID" value="AUB39106.1"/>
    <property type="molecule type" value="Genomic_DNA"/>
</dbReference>
<dbReference type="KEGG" id="nfl:COO91_05094"/>